<keyword evidence="2" id="KW-1185">Reference proteome</keyword>
<sequence length="395" mass="45954">MKGFVAVKEMLLAILFGMALMGYLVLYGKTERLSIVLLSVLILQFMRSWRKIHWLYCSRIFMGMVVGIFLGYYGLFTMIEEGSFEDQLPGFRNRENTGVLLIFEGEPEKYNLPMLVNSLKKERKGIEKVYIPIKLYQYKRAYEKQGISRYNEKASQIRDKLRDLLAPHYDVFISYISCMPYHYEVMEQMILKENYGKVIIVPVSLSKTVEQIGGAEGNLVKHLFTSKAILRYSEPLWNSEKIAKSVVKRIGDLNENADINHAGIILMGKESAHGNQQIMEPNHIKQELLFMEKIKKMLVNQGFDQRKIIGLEIYEDKKAIKNAVHGLQQYGVGKIYMVAIGVFWDKIENQSRMDRIIKEIKREENVKICYIEGWGVEDLLIEELENRIRLLNVQE</sequence>
<protein>
    <recommendedName>
        <fullName evidence="3">Ferrochelatase</fullName>
    </recommendedName>
</protein>
<reference evidence="1 2" key="1">
    <citation type="submission" date="2015-12" db="EMBL/GenBank/DDBJ databases">
        <title>Draft genome sequence of the thermoanaerobe Thermotalea metallivorans, an isolate from the runoff channel of the Great Artesian Basin, Australia.</title>
        <authorList>
            <person name="Patel B.K."/>
        </authorList>
    </citation>
    <scope>NUCLEOTIDE SEQUENCE [LARGE SCALE GENOMIC DNA]</scope>
    <source>
        <strain evidence="1 2">B2-1</strain>
    </source>
</reference>
<dbReference type="STRING" id="520762.AN619_13810"/>
<accession>A0A140L5U3</accession>
<name>A0A140L5U3_9FIRM</name>
<dbReference type="SUPFAM" id="SSF53800">
    <property type="entry name" value="Chelatase"/>
    <property type="match status" value="1"/>
</dbReference>
<dbReference type="EMBL" id="LOEE01000030">
    <property type="protein sequence ID" value="KXG75918.1"/>
    <property type="molecule type" value="Genomic_DNA"/>
</dbReference>
<evidence type="ECO:0000313" key="1">
    <source>
        <dbReference type="EMBL" id="KXG75918.1"/>
    </source>
</evidence>
<dbReference type="RefSeq" id="WP_068555982.1">
    <property type="nucleotide sequence ID" value="NZ_LOEE01000030.1"/>
</dbReference>
<proteinExistence type="predicted"/>
<dbReference type="AlphaFoldDB" id="A0A140L5U3"/>
<dbReference type="OrthoDB" id="1949854at2"/>
<evidence type="ECO:0000313" key="2">
    <source>
        <dbReference type="Proteomes" id="UP000070456"/>
    </source>
</evidence>
<gene>
    <name evidence="1" type="ORF">AN619_13810</name>
</gene>
<dbReference type="Proteomes" id="UP000070456">
    <property type="component" value="Unassembled WGS sequence"/>
</dbReference>
<evidence type="ECO:0008006" key="3">
    <source>
        <dbReference type="Google" id="ProtNLM"/>
    </source>
</evidence>
<organism evidence="1 2">
    <name type="scientific">Thermotalea metallivorans</name>
    <dbReference type="NCBI Taxonomy" id="520762"/>
    <lineage>
        <taxon>Bacteria</taxon>
        <taxon>Bacillati</taxon>
        <taxon>Bacillota</taxon>
        <taxon>Clostridia</taxon>
        <taxon>Peptostreptococcales</taxon>
        <taxon>Thermotaleaceae</taxon>
        <taxon>Thermotalea</taxon>
    </lineage>
</organism>
<comment type="caution">
    <text evidence="1">The sequence shown here is derived from an EMBL/GenBank/DDBJ whole genome shotgun (WGS) entry which is preliminary data.</text>
</comment>